<dbReference type="EMBL" id="AUZZ01008871">
    <property type="protein sequence ID" value="EQD36019.1"/>
    <property type="molecule type" value="Genomic_DNA"/>
</dbReference>
<comment type="caution">
    <text evidence="1">The sequence shown here is derived from an EMBL/GenBank/DDBJ whole genome shotgun (WGS) entry which is preliminary data.</text>
</comment>
<evidence type="ECO:0000313" key="1">
    <source>
        <dbReference type="EMBL" id="EQD36019.1"/>
    </source>
</evidence>
<gene>
    <name evidence="1" type="ORF">B2A_12302</name>
</gene>
<dbReference type="AlphaFoldDB" id="T1A562"/>
<feature type="non-terminal residue" evidence="1">
    <location>
        <position position="1"/>
    </location>
</feature>
<reference evidence="1" key="1">
    <citation type="submission" date="2013-08" db="EMBL/GenBank/DDBJ databases">
        <authorList>
            <person name="Mendez C."/>
            <person name="Richter M."/>
            <person name="Ferrer M."/>
            <person name="Sanchez J."/>
        </authorList>
    </citation>
    <scope>NUCLEOTIDE SEQUENCE</scope>
</reference>
<organism evidence="1">
    <name type="scientific">mine drainage metagenome</name>
    <dbReference type="NCBI Taxonomy" id="410659"/>
    <lineage>
        <taxon>unclassified sequences</taxon>
        <taxon>metagenomes</taxon>
        <taxon>ecological metagenomes</taxon>
    </lineage>
</organism>
<name>T1A562_9ZZZZ</name>
<reference evidence="1" key="2">
    <citation type="journal article" date="2014" name="ISME J.">
        <title>Microbial stratification in low pH oxic and suboxic macroscopic growths along an acid mine drainage.</title>
        <authorList>
            <person name="Mendez-Garcia C."/>
            <person name="Mesa V."/>
            <person name="Sprenger R.R."/>
            <person name="Richter M."/>
            <person name="Diez M.S."/>
            <person name="Solano J."/>
            <person name="Bargiela R."/>
            <person name="Golyshina O.V."/>
            <person name="Manteca A."/>
            <person name="Ramos J.L."/>
            <person name="Gallego J.R."/>
            <person name="Llorente I."/>
            <person name="Martins Dos Santos V.A."/>
            <person name="Jensen O.N."/>
            <person name="Pelaez A.I."/>
            <person name="Sanchez J."/>
            <person name="Ferrer M."/>
        </authorList>
    </citation>
    <scope>NUCLEOTIDE SEQUENCE</scope>
</reference>
<protein>
    <submittedName>
        <fullName evidence="1">Uncharacterized protein</fullName>
    </submittedName>
</protein>
<accession>T1A562</accession>
<sequence>KIALFQNLDNPRYREIVFGSESHDVMIPVFSQYRRRNKKPRMTRSRMIKLVELETKMLLSGTLQDMMNKAYASGKNVSGNIVPSGA</sequence>
<proteinExistence type="predicted"/>